<comment type="caution">
    <text evidence="2">The sequence shown here is derived from an EMBL/GenBank/DDBJ whole genome shotgun (WGS) entry which is preliminary data.</text>
</comment>
<proteinExistence type="predicted"/>
<name>A0ABQ9VX28_SAGOE</name>
<keyword evidence="3" id="KW-1185">Reference proteome</keyword>
<organism evidence="2 3">
    <name type="scientific">Saguinus oedipus</name>
    <name type="common">Cotton-top tamarin</name>
    <name type="synonym">Oedipomidas oedipus</name>
    <dbReference type="NCBI Taxonomy" id="9490"/>
    <lineage>
        <taxon>Eukaryota</taxon>
        <taxon>Metazoa</taxon>
        <taxon>Chordata</taxon>
        <taxon>Craniata</taxon>
        <taxon>Vertebrata</taxon>
        <taxon>Euteleostomi</taxon>
        <taxon>Mammalia</taxon>
        <taxon>Eutheria</taxon>
        <taxon>Euarchontoglires</taxon>
        <taxon>Primates</taxon>
        <taxon>Haplorrhini</taxon>
        <taxon>Platyrrhini</taxon>
        <taxon>Cebidae</taxon>
        <taxon>Callitrichinae</taxon>
        <taxon>Saguinus</taxon>
    </lineage>
</organism>
<evidence type="ECO:0000256" key="1">
    <source>
        <dbReference type="SAM" id="MobiDB-lite"/>
    </source>
</evidence>
<dbReference type="Proteomes" id="UP001266305">
    <property type="component" value="Unassembled WGS sequence"/>
</dbReference>
<accession>A0ABQ9VX28</accession>
<feature type="compositionally biased region" description="Basic and acidic residues" evidence="1">
    <location>
        <begin position="58"/>
        <end position="72"/>
    </location>
</feature>
<reference evidence="2 3" key="1">
    <citation type="submission" date="2023-05" db="EMBL/GenBank/DDBJ databases">
        <title>B98-5 Cell Line De Novo Hybrid Assembly: An Optical Mapping Approach.</title>
        <authorList>
            <person name="Kananen K."/>
            <person name="Auerbach J.A."/>
            <person name="Kautto E."/>
            <person name="Blachly J.S."/>
        </authorList>
    </citation>
    <scope>NUCLEOTIDE SEQUENCE [LARGE SCALE GENOMIC DNA]</scope>
    <source>
        <strain evidence="2">B95-8</strain>
        <tissue evidence="2">Cell line</tissue>
    </source>
</reference>
<protein>
    <submittedName>
        <fullName evidence="2">Uncharacterized protein</fullName>
    </submittedName>
</protein>
<sequence>MSNPQAIARAFPTRCRTAAATSPKPLARAAEQPRPARPRAPRAPTFLPRGRGQGGGAHAEEVGGGQERRALHLDGFCQGDSPLPGNFADTVGCGLPPPP</sequence>
<evidence type="ECO:0000313" key="3">
    <source>
        <dbReference type="Proteomes" id="UP001266305"/>
    </source>
</evidence>
<dbReference type="EMBL" id="JASSZA010000004">
    <property type="protein sequence ID" value="KAK2113941.1"/>
    <property type="molecule type" value="Genomic_DNA"/>
</dbReference>
<evidence type="ECO:0000313" key="2">
    <source>
        <dbReference type="EMBL" id="KAK2113941.1"/>
    </source>
</evidence>
<gene>
    <name evidence="2" type="ORF">P7K49_008207</name>
</gene>
<feature type="region of interest" description="Disordered" evidence="1">
    <location>
        <begin position="1"/>
        <end position="99"/>
    </location>
</feature>